<proteinExistence type="predicted"/>
<feature type="region of interest" description="Disordered" evidence="1">
    <location>
        <begin position="1"/>
        <end position="21"/>
    </location>
</feature>
<evidence type="ECO:0000313" key="3">
    <source>
        <dbReference type="Proteomes" id="UP001236369"/>
    </source>
</evidence>
<feature type="compositionally biased region" description="Low complexity" evidence="1">
    <location>
        <begin position="1"/>
        <end position="14"/>
    </location>
</feature>
<name>A0ABU0HQG7_9HYPH</name>
<dbReference type="Proteomes" id="UP001236369">
    <property type="component" value="Unassembled WGS sequence"/>
</dbReference>
<gene>
    <name evidence="2" type="ORF">QO016_004074</name>
</gene>
<evidence type="ECO:0000313" key="2">
    <source>
        <dbReference type="EMBL" id="MDQ0444561.1"/>
    </source>
</evidence>
<evidence type="ECO:0000256" key="1">
    <source>
        <dbReference type="SAM" id="MobiDB-lite"/>
    </source>
</evidence>
<protein>
    <submittedName>
        <fullName evidence="2">Uncharacterized protein</fullName>
    </submittedName>
</protein>
<keyword evidence="3" id="KW-1185">Reference proteome</keyword>
<sequence>MGQSQVAAASNRAAAAERARQQQLQQQAAAVQQHSNALYDGFAGKQQARATDLAAALRSPQTGASGTPPPVEAPATGSNITTQGEAAQRSNASAYGAQQADALGALRSFSDLLGTDTRLQARDAGQIGQVGNFMRGSASVLPMELNAASHAGDTMKTLGGLAGGLGKVGVVAGLSAKPDSGLPSLPVFTGFGGSPTIEGVAASQPAQPLSLASAFGSLPSFAGSSNPYRSF</sequence>
<feature type="region of interest" description="Disordered" evidence="1">
    <location>
        <begin position="49"/>
        <end position="78"/>
    </location>
</feature>
<comment type="caution">
    <text evidence="2">The sequence shown here is derived from an EMBL/GenBank/DDBJ whole genome shotgun (WGS) entry which is preliminary data.</text>
</comment>
<dbReference type="EMBL" id="JAUSVV010000013">
    <property type="protein sequence ID" value="MDQ0444561.1"/>
    <property type="molecule type" value="Genomic_DNA"/>
</dbReference>
<reference evidence="2 3" key="1">
    <citation type="submission" date="2023-07" db="EMBL/GenBank/DDBJ databases">
        <title>Genomic Encyclopedia of Type Strains, Phase IV (KMG-IV): sequencing the most valuable type-strain genomes for metagenomic binning, comparative biology and taxonomic classification.</title>
        <authorList>
            <person name="Goeker M."/>
        </authorList>
    </citation>
    <scope>NUCLEOTIDE SEQUENCE [LARGE SCALE GENOMIC DNA]</scope>
    <source>
        <strain evidence="2 3">DSM 19562</strain>
    </source>
</reference>
<organism evidence="2 3">
    <name type="scientific">Methylobacterium persicinum</name>
    <dbReference type="NCBI Taxonomy" id="374426"/>
    <lineage>
        <taxon>Bacteria</taxon>
        <taxon>Pseudomonadati</taxon>
        <taxon>Pseudomonadota</taxon>
        <taxon>Alphaproteobacteria</taxon>
        <taxon>Hyphomicrobiales</taxon>
        <taxon>Methylobacteriaceae</taxon>
        <taxon>Methylobacterium</taxon>
    </lineage>
</organism>
<accession>A0ABU0HQG7</accession>
<dbReference type="RefSeq" id="WP_238252907.1">
    <property type="nucleotide sequence ID" value="NZ_BPQX01000063.1"/>
</dbReference>